<gene>
    <name evidence="3" type="ORF">OGAPHI_006902</name>
</gene>
<accession>A0A9P8SZD8</accession>
<dbReference type="GeneID" id="70238866"/>
<dbReference type="Proteomes" id="UP000769157">
    <property type="component" value="Unassembled WGS sequence"/>
</dbReference>
<sequence>MNSSMLMSLSISIAFGVAAVNSAERPSVGGSGNEPLTSSIRGSGVEASSGLASVVCTYAFKLATVGLLAMVKLYRCESNLLWSCCVPADGGPESPSASNEGNDEDDWPEDVARAELL</sequence>
<name>A0A9P8SZD8_9ASCO</name>
<feature type="region of interest" description="Disordered" evidence="1">
    <location>
        <begin position="24"/>
        <end position="43"/>
    </location>
</feature>
<dbReference type="EMBL" id="JAEUBE010000504">
    <property type="protein sequence ID" value="KAH3660316.1"/>
    <property type="molecule type" value="Genomic_DNA"/>
</dbReference>
<feature type="signal peptide" evidence="2">
    <location>
        <begin position="1"/>
        <end position="19"/>
    </location>
</feature>
<proteinExistence type="predicted"/>
<reference evidence="3" key="1">
    <citation type="journal article" date="2021" name="Open Biol.">
        <title>Shared evolutionary footprints suggest mitochondrial oxidative damage underlies multiple complex I losses in fungi.</title>
        <authorList>
            <person name="Schikora-Tamarit M.A."/>
            <person name="Marcet-Houben M."/>
            <person name="Nosek J."/>
            <person name="Gabaldon T."/>
        </authorList>
    </citation>
    <scope>NUCLEOTIDE SEQUENCE</scope>
    <source>
        <strain evidence="3">CBS6075</strain>
    </source>
</reference>
<keyword evidence="4" id="KW-1185">Reference proteome</keyword>
<feature type="chain" id="PRO_5040449789" description="Secreted protein" evidence="2">
    <location>
        <begin position="20"/>
        <end position="117"/>
    </location>
</feature>
<keyword evidence="2" id="KW-0732">Signal</keyword>
<evidence type="ECO:0008006" key="5">
    <source>
        <dbReference type="Google" id="ProtNLM"/>
    </source>
</evidence>
<evidence type="ECO:0000313" key="4">
    <source>
        <dbReference type="Proteomes" id="UP000769157"/>
    </source>
</evidence>
<protein>
    <recommendedName>
        <fullName evidence="5">Secreted protein</fullName>
    </recommendedName>
</protein>
<comment type="caution">
    <text evidence="3">The sequence shown here is derived from an EMBL/GenBank/DDBJ whole genome shotgun (WGS) entry which is preliminary data.</text>
</comment>
<evidence type="ECO:0000256" key="1">
    <source>
        <dbReference type="SAM" id="MobiDB-lite"/>
    </source>
</evidence>
<reference evidence="3" key="2">
    <citation type="submission" date="2021-01" db="EMBL/GenBank/DDBJ databases">
        <authorList>
            <person name="Schikora-Tamarit M.A."/>
        </authorList>
    </citation>
    <scope>NUCLEOTIDE SEQUENCE</scope>
    <source>
        <strain evidence="3">CBS6075</strain>
    </source>
</reference>
<feature type="region of interest" description="Disordered" evidence="1">
    <location>
        <begin position="91"/>
        <end position="117"/>
    </location>
</feature>
<organism evidence="3 4">
    <name type="scientific">Ogataea philodendri</name>
    <dbReference type="NCBI Taxonomy" id="1378263"/>
    <lineage>
        <taxon>Eukaryota</taxon>
        <taxon>Fungi</taxon>
        <taxon>Dikarya</taxon>
        <taxon>Ascomycota</taxon>
        <taxon>Saccharomycotina</taxon>
        <taxon>Pichiomycetes</taxon>
        <taxon>Pichiales</taxon>
        <taxon>Pichiaceae</taxon>
        <taxon>Ogataea</taxon>
    </lineage>
</organism>
<evidence type="ECO:0000256" key="2">
    <source>
        <dbReference type="SAM" id="SignalP"/>
    </source>
</evidence>
<evidence type="ECO:0000313" key="3">
    <source>
        <dbReference type="EMBL" id="KAH3660316.1"/>
    </source>
</evidence>
<dbReference type="RefSeq" id="XP_046058019.1">
    <property type="nucleotide sequence ID" value="XM_046208239.1"/>
</dbReference>
<dbReference type="AlphaFoldDB" id="A0A9P8SZD8"/>